<gene>
    <name evidence="3" type="ORF">HCJ93_11110</name>
</gene>
<evidence type="ECO:0000256" key="2">
    <source>
        <dbReference type="SAM" id="Phobius"/>
    </source>
</evidence>
<evidence type="ECO:0000313" key="4">
    <source>
        <dbReference type="Proteomes" id="UP000730591"/>
    </source>
</evidence>
<keyword evidence="4" id="KW-1185">Reference proteome</keyword>
<protein>
    <submittedName>
        <fullName evidence="3">Uncharacterized protein</fullName>
    </submittedName>
</protein>
<dbReference type="EMBL" id="JAATEM010000011">
    <property type="protein sequence ID" value="NJP50603.1"/>
    <property type="molecule type" value="Genomic_DNA"/>
</dbReference>
<sequence length="606" mass="65723">MSTGFVPQQPHHADSPHSAGAPQPSELPPDPPHASEATRLLCAGTYLDPAYRDRVIDELYVNQQRFVAPSLGFDAARVLAHALRARHLELLWAAAILGLWVVGLPLSGWLLVGLLWPSLLIALVPWIRDRGPGPQVFRTACAFLARWCGRLLFAFGLYLIANVAAGQDLQSDSDDPADSGEPGSPYASYDPYASSGSGESDDSGLSGAGDALGSFAGLGGDEVETWHGWLALAVFALIALCEAARRGQFARVLSAELSPQRFPDVANDPAEHGEGARFRRLRDLIRREQHAPLIMYDEAAPFRGAGEPYDTWVLTVELRPDAAKKQQPINNRAILERIRPMLEQLRVPAPHAGTSVRDRLRRLEIDECVFLPVEGLTSRDQAPYDPGSFEQHRQRSVEEGGEKRRHFLRVRVGGWEEELVVTVHVRIHTQGRMLVLEVAPHVLTPVDPEFKNADRIAHRFRTSSGLGKAVAALLLVPGSAGRALVTLARGAGHAWRLLMGDQARALPEGPALSVREVAAVQTGSTFQEMDVARYLRGVQERIGRGVRLALAEAGYETGEFVQKIVNVSNGAVHIDRVEGSTFAIGEHASATSGGPGPQKGTVSHGT</sequence>
<comment type="caution">
    <text evidence="3">The sequence shown here is derived from an EMBL/GenBank/DDBJ whole genome shotgun (WGS) entry which is preliminary data.</text>
</comment>
<evidence type="ECO:0000313" key="3">
    <source>
        <dbReference type="EMBL" id="NJP50603.1"/>
    </source>
</evidence>
<dbReference type="RefSeq" id="WP_167993671.1">
    <property type="nucleotide sequence ID" value="NZ_JAATEM010000011.1"/>
</dbReference>
<keyword evidence="2" id="KW-1133">Transmembrane helix</keyword>
<feature type="transmembrane region" description="Helical" evidence="2">
    <location>
        <begin position="87"/>
        <end position="103"/>
    </location>
</feature>
<name>A0ABX1AAV8_9ACTN</name>
<feature type="region of interest" description="Disordered" evidence="1">
    <location>
        <begin position="586"/>
        <end position="606"/>
    </location>
</feature>
<evidence type="ECO:0000256" key="1">
    <source>
        <dbReference type="SAM" id="MobiDB-lite"/>
    </source>
</evidence>
<reference evidence="3 4" key="1">
    <citation type="submission" date="2020-03" db="EMBL/GenBank/DDBJ databases">
        <title>WGS of actinomycetes isolated from Thailand.</title>
        <authorList>
            <person name="Thawai C."/>
        </authorList>
    </citation>
    <scope>NUCLEOTIDE SEQUENCE [LARGE SCALE GENOMIC DNA]</scope>
    <source>
        <strain evidence="3 4">SBST2-5</strain>
    </source>
</reference>
<keyword evidence="2" id="KW-0812">Transmembrane</keyword>
<feature type="compositionally biased region" description="Basic and acidic residues" evidence="1">
    <location>
        <begin position="390"/>
        <end position="400"/>
    </location>
</feature>
<feature type="region of interest" description="Disordered" evidence="1">
    <location>
        <begin position="1"/>
        <end position="34"/>
    </location>
</feature>
<organism evidence="3 4">
    <name type="scientific">Streptomyces composti</name>
    <dbReference type="NCBI Taxonomy" id="2720025"/>
    <lineage>
        <taxon>Bacteria</taxon>
        <taxon>Bacillati</taxon>
        <taxon>Actinomycetota</taxon>
        <taxon>Actinomycetes</taxon>
        <taxon>Kitasatosporales</taxon>
        <taxon>Streptomycetaceae</taxon>
        <taxon>Streptomyces</taxon>
    </lineage>
</organism>
<keyword evidence="2" id="KW-0472">Membrane</keyword>
<feature type="compositionally biased region" description="Low complexity" evidence="1">
    <location>
        <begin position="182"/>
        <end position="205"/>
    </location>
</feature>
<dbReference type="Proteomes" id="UP000730591">
    <property type="component" value="Unassembled WGS sequence"/>
</dbReference>
<feature type="region of interest" description="Disordered" evidence="1">
    <location>
        <begin position="171"/>
        <end position="205"/>
    </location>
</feature>
<proteinExistence type="predicted"/>
<accession>A0ABX1AAV8</accession>
<feature type="region of interest" description="Disordered" evidence="1">
    <location>
        <begin position="381"/>
        <end position="400"/>
    </location>
</feature>